<sequence>MKIAEVASQTGLPAKTIRYYEEIGLIHPDRHANGYRDFSESHLHKLAFLGRARSLGFSIEECRALMALYEDRDRASADVKVIAQEHLGAIDSKISELQAMRQTLAHLVSCCAGDDRPNCPILADLAGTTTPMRTTSHDKEKLSAA</sequence>
<feature type="domain" description="HTH merR-type" evidence="6">
    <location>
        <begin position="1"/>
        <end position="68"/>
    </location>
</feature>
<dbReference type="RefSeq" id="WP_051645833.1">
    <property type="nucleotide sequence ID" value="NZ_BNAB01000019.1"/>
</dbReference>
<dbReference type="Gene3D" id="1.10.1660.10">
    <property type="match status" value="1"/>
</dbReference>
<keyword evidence="5" id="KW-0804">Transcription</keyword>
<evidence type="ECO:0000256" key="3">
    <source>
        <dbReference type="ARBA" id="ARBA00023015"/>
    </source>
</evidence>
<dbReference type="Pfam" id="PF09278">
    <property type="entry name" value="MerR-DNA-bind"/>
    <property type="match status" value="1"/>
</dbReference>
<dbReference type="PANTHER" id="PTHR30204:SF94">
    <property type="entry name" value="HEAVY METAL-DEPENDENT TRANSCRIPTIONAL REGULATOR HI_0293-RELATED"/>
    <property type="match status" value="1"/>
</dbReference>
<dbReference type="GO" id="GO:0045893">
    <property type="term" value="P:positive regulation of DNA-templated transcription"/>
    <property type="evidence" value="ECO:0007669"/>
    <property type="project" value="InterPro"/>
</dbReference>
<dbReference type="InterPro" id="IPR011789">
    <property type="entry name" value="CueR"/>
</dbReference>
<dbReference type="CDD" id="cd01108">
    <property type="entry name" value="HTH_CueR"/>
    <property type="match status" value="1"/>
</dbReference>
<evidence type="ECO:0000256" key="5">
    <source>
        <dbReference type="ARBA" id="ARBA00023163"/>
    </source>
</evidence>
<comment type="subcellular location">
    <subcellularLocation>
        <location evidence="1">Cytoplasm</location>
    </subcellularLocation>
</comment>
<proteinExistence type="predicted"/>
<dbReference type="Proteomes" id="UP000199541">
    <property type="component" value="Unassembled WGS sequence"/>
</dbReference>
<dbReference type="GO" id="GO:0003700">
    <property type="term" value="F:DNA-binding transcription factor activity"/>
    <property type="evidence" value="ECO:0007669"/>
    <property type="project" value="InterPro"/>
</dbReference>
<dbReference type="GO" id="GO:0005737">
    <property type="term" value="C:cytoplasm"/>
    <property type="evidence" value="ECO:0007669"/>
    <property type="project" value="UniProtKB-SubCell"/>
</dbReference>
<dbReference type="PRINTS" id="PR00040">
    <property type="entry name" value="HTHMERR"/>
</dbReference>
<keyword evidence="9" id="KW-1185">Reference proteome</keyword>
<dbReference type="EMBL" id="BNAB01000019">
    <property type="protein sequence ID" value="GHE04819.1"/>
    <property type="molecule type" value="Genomic_DNA"/>
</dbReference>
<dbReference type="PROSITE" id="PS50937">
    <property type="entry name" value="HTH_MERR_2"/>
    <property type="match status" value="1"/>
</dbReference>
<evidence type="ECO:0000259" key="6">
    <source>
        <dbReference type="PROSITE" id="PS50937"/>
    </source>
</evidence>
<organism evidence="7 10">
    <name type="scientific">Allgaiera indica</name>
    <dbReference type="NCBI Taxonomy" id="765699"/>
    <lineage>
        <taxon>Bacteria</taxon>
        <taxon>Pseudomonadati</taxon>
        <taxon>Pseudomonadota</taxon>
        <taxon>Alphaproteobacteria</taxon>
        <taxon>Rhodobacterales</taxon>
        <taxon>Paracoccaceae</taxon>
        <taxon>Allgaiera</taxon>
    </lineage>
</organism>
<dbReference type="Pfam" id="PF00376">
    <property type="entry name" value="MerR"/>
    <property type="match status" value="1"/>
</dbReference>
<evidence type="ECO:0000313" key="7">
    <source>
        <dbReference type="EMBL" id="GHE04819.1"/>
    </source>
</evidence>
<dbReference type="Proteomes" id="UP000634647">
    <property type="component" value="Unassembled WGS sequence"/>
</dbReference>
<dbReference type="PANTHER" id="PTHR30204">
    <property type="entry name" value="REDOX-CYCLING DRUG-SENSING TRANSCRIPTIONAL ACTIVATOR SOXR"/>
    <property type="match status" value="1"/>
</dbReference>
<name>A0AAN4UU74_9RHOB</name>
<dbReference type="InterPro" id="IPR015358">
    <property type="entry name" value="Tscrpt_reg_MerR_DNA-bd"/>
</dbReference>
<dbReference type="SUPFAM" id="SSF46955">
    <property type="entry name" value="Putative DNA-binding domain"/>
    <property type="match status" value="1"/>
</dbReference>
<comment type="caution">
    <text evidence="7">The sequence shown here is derived from an EMBL/GenBank/DDBJ whole genome shotgun (WGS) entry which is preliminary data.</text>
</comment>
<dbReference type="SMART" id="SM00422">
    <property type="entry name" value="HTH_MERR"/>
    <property type="match status" value="1"/>
</dbReference>
<dbReference type="GO" id="GO:0005507">
    <property type="term" value="F:copper ion binding"/>
    <property type="evidence" value="ECO:0007669"/>
    <property type="project" value="InterPro"/>
</dbReference>
<dbReference type="EMBL" id="FNOB01000019">
    <property type="protein sequence ID" value="SDX53641.1"/>
    <property type="molecule type" value="Genomic_DNA"/>
</dbReference>
<dbReference type="InterPro" id="IPR047057">
    <property type="entry name" value="MerR_fam"/>
</dbReference>
<accession>A0AAN4UU74</accession>
<dbReference type="InterPro" id="IPR009061">
    <property type="entry name" value="DNA-bd_dom_put_sf"/>
</dbReference>
<reference evidence="7" key="3">
    <citation type="submission" date="2023-06" db="EMBL/GenBank/DDBJ databases">
        <authorList>
            <person name="Sun Q."/>
            <person name="Zhou Y."/>
        </authorList>
    </citation>
    <scope>NUCLEOTIDE SEQUENCE</scope>
    <source>
        <strain evidence="7">CGMCC 1.10859</strain>
    </source>
</reference>
<gene>
    <name evidence="7" type="ORF">GCM10008024_33360</name>
    <name evidence="8" type="ORF">SAMN05444006_11942</name>
</gene>
<reference evidence="7" key="1">
    <citation type="journal article" date="2014" name="Int. J. Syst. Evol. Microbiol.">
        <title>Complete genome sequence of Corynebacterium casei LMG S-19264T (=DSM 44701T), isolated from a smear-ripened cheese.</title>
        <authorList>
            <consortium name="US DOE Joint Genome Institute (JGI-PGF)"/>
            <person name="Walter F."/>
            <person name="Albersmeier A."/>
            <person name="Kalinowski J."/>
            <person name="Ruckert C."/>
        </authorList>
    </citation>
    <scope>NUCLEOTIDE SEQUENCE</scope>
    <source>
        <strain evidence="7">CGMCC 1.10859</strain>
    </source>
</reference>
<evidence type="ECO:0000256" key="2">
    <source>
        <dbReference type="ARBA" id="ARBA00022490"/>
    </source>
</evidence>
<evidence type="ECO:0000256" key="1">
    <source>
        <dbReference type="ARBA" id="ARBA00004496"/>
    </source>
</evidence>
<evidence type="ECO:0000313" key="10">
    <source>
        <dbReference type="Proteomes" id="UP000634647"/>
    </source>
</evidence>
<dbReference type="InterPro" id="IPR000551">
    <property type="entry name" value="MerR-type_HTH_dom"/>
</dbReference>
<keyword evidence="2" id="KW-0963">Cytoplasm</keyword>
<keyword evidence="4" id="KW-0238">DNA-binding</keyword>
<keyword evidence="3" id="KW-0805">Transcription regulation</keyword>
<evidence type="ECO:0000256" key="4">
    <source>
        <dbReference type="ARBA" id="ARBA00023125"/>
    </source>
</evidence>
<dbReference type="AlphaFoldDB" id="A0AAN4UU74"/>
<dbReference type="NCBIfam" id="TIGR02044">
    <property type="entry name" value="CueR"/>
    <property type="match status" value="1"/>
</dbReference>
<evidence type="ECO:0000313" key="9">
    <source>
        <dbReference type="Proteomes" id="UP000199541"/>
    </source>
</evidence>
<evidence type="ECO:0000313" key="8">
    <source>
        <dbReference type="EMBL" id="SDX53641.1"/>
    </source>
</evidence>
<protein>
    <submittedName>
        <fullName evidence="7">Cu(I)-responsive transcriptional regulator</fullName>
    </submittedName>
</protein>
<dbReference type="GO" id="GO:0003677">
    <property type="term" value="F:DNA binding"/>
    <property type="evidence" value="ECO:0007669"/>
    <property type="project" value="UniProtKB-KW"/>
</dbReference>
<reference evidence="8 9" key="2">
    <citation type="submission" date="2016-10" db="EMBL/GenBank/DDBJ databases">
        <authorList>
            <person name="Varghese N."/>
            <person name="Submissions S."/>
        </authorList>
    </citation>
    <scope>NUCLEOTIDE SEQUENCE [LARGE SCALE GENOMIC DNA]</scope>
    <source>
        <strain evidence="8 9">DSM 24802</strain>
    </source>
</reference>